<feature type="transmembrane region" description="Helical" evidence="1">
    <location>
        <begin position="254"/>
        <end position="277"/>
    </location>
</feature>
<name>A0A195DSI0_9HYME</name>
<proteinExistence type="predicted"/>
<feature type="transmembrane region" description="Helical" evidence="1">
    <location>
        <begin position="223"/>
        <end position="242"/>
    </location>
</feature>
<protein>
    <submittedName>
        <fullName evidence="2">Uncharacterized protein</fullName>
    </submittedName>
</protein>
<gene>
    <name evidence="2" type="ORF">ALC57_11843</name>
</gene>
<evidence type="ECO:0000313" key="2">
    <source>
        <dbReference type="EMBL" id="KYN15875.1"/>
    </source>
</evidence>
<reference evidence="2 3" key="1">
    <citation type="submission" date="2015-09" db="EMBL/GenBank/DDBJ databases">
        <title>Trachymyrmex cornetzi WGS genome.</title>
        <authorList>
            <person name="Nygaard S."/>
            <person name="Hu H."/>
            <person name="Boomsma J."/>
            <person name="Zhang G."/>
        </authorList>
    </citation>
    <scope>NUCLEOTIDE SEQUENCE [LARGE SCALE GENOMIC DNA]</scope>
    <source>
        <strain evidence="2">Tcor2-1</strain>
        <tissue evidence="2">Whole body</tissue>
    </source>
</reference>
<evidence type="ECO:0000313" key="3">
    <source>
        <dbReference type="Proteomes" id="UP000078492"/>
    </source>
</evidence>
<feature type="transmembrane region" description="Helical" evidence="1">
    <location>
        <begin position="49"/>
        <end position="68"/>
    </location>
</feature>
<dbReference type="EMBL" id="KQ980487">
    <property type="protein sequence ID" value="KYN15875.1"/>
    <property type="molecule type" value="Genomic_DNA"/>
</dbReference>
<accession>A0A195DSI0</accession>
<dbReference type="Proteomes" id="UP000078492">
    <property type="component" value="Unassembled WGS sequence"/>
</dbReference>
<keyword evidence="3" id="KW-1185">Reference proteome</keyword>
<evidence type="ECO:0000256" key="1">
    <source>
        <dbReference type="SAM" id="Phobius"/>
    </source>
</evidence>
<feature type="transmembrane region" description="Helical" evidence="1">
    <location>
        <begin position="80"/>
        <end position="101"/>
    </location>
</feature>
<sequence>METVKYYANFIDPHWITVVATGLYTHLRQICIIGLCFEEENTLPFDPSYASVLFVFSVLCLLAEYRLWPITLKEPPIQLLYIYEMLIAALSTNLAIQMVWIPMMHTIYCLTQESSKWLVWLNSTMGLDSYSWLTFFADYMARDYAATYMAFCMSLLSFVWMLDATESLDTFLDTWILLSKMTRLSCTIWALVLNSLKISIFQTCFANALEDEFGYPLISSPPITSFLIATSVYIIIVNSTLFPKSFREPKPIFMCLYEFLATAFFLEFAIACIWTPIDVFILSTLPKKIYPVTQHNLLINLF</sequence>
<keyword evidence="1" id="KW-0472">Membrane</keyword>
<feature type="transmembrane region" description="Helical" evidence="1">
    <location>
        <begin position="144"/>
        <end position="162"/>
    </location>
</feature>
<keyword evidence="1" id="KW-0812">Transmembrane</keyword>
<dbReference type="Pfam" id="PF16089">
    <property type="entry name" value="DUF4818"/>
    <property type="match status" value="2"/>
</dbReference>
<dbReference type="InterPro" id="IPR032145">
    <property type="entry name" value="DUF4818"/>
</dbReference>
<organism evidence="2 3">
    <name type="scientific">Trachymyrmex cornetzi</name>
    <dbReference type="NCBI Taxonomy" id="471704"/>
    <lineage>
        <taxon>Eukaryota</taxon>
        <taxon>Metazoa</taxon>
        <taxon>Ecdysozoa</taxon>
        <taxon>Arthropoda</taxon>
        <taxon>Hexapoda</taxon>
        <taxon>Insecta</taxon>
        <taxon>Pterygota</taxon>
        <taxon>Neoptera</taxon>
        <taxon>Endopterygota</taxon>
        <taxon>Hymenoptera</taxon>
        <taxon>Apocrita</taxon>
        <taxon>Aculeata</taxon>
        <taxon>Formicoidea</taxon>
        <taxon>Formicidae</taxon>
        <taxon>Myrmicinae</taxon>
        <taxon>Trachymyrmex</taxon>
    </lineage>
</organism>
<keyword evidence="1" id="KW-1133">Transmembrane helix</keyword>
<dbReference type="AlphaFoldDB" id="A0A195DSI0"/>